<dbReference type="Gene3D" id="3.40.50.1010">
    <property type="entry name" value="5'-nuclease"/>
    <property type="match status" value="1"/>
</dbReference>
<protein>
    <submittedName>
        <fullName evidence="6">Type II toxin-antitoxin system VapC family toxin</fullName>
    </submittedName>
</protein>
<accession>A0A9D1YUQ0</accession>
<organism evidence="6 7">
    <name type="scientific">Candidatus Agrococcus pullicola</name>
    <dbReference type="NCBI Taxonomy" id="2838429"/>
    <lineage>
        <taxon>Bacteria</taxon>
        <taxon>Bacillati</taxon>
        <taxon>Actinomycetota</taxon>
        <taxon>Actinomycetes</taxon>
        <taxon>Micrococcales</taxon>
        <taxon>Microbacteriaceae</taxon>
        <taxon>Agrococcus</taxon>
    </lineage>
</organism>
<name>A0A9D1YUQ0_9MICO</name>
<dbReference type="SUPFAM" id="SSF88723">
    <property type="entry name" value="PIN domain-like"/>
    <property type="match status" value="1"/>
</dbReference>
<evidence type="ECO:0000313" key="7">
    <source>
        <dbReference type="Proteomes" id="UP000824005"/>
    </source>
</evidence>
<keyword evidence="1" id="KW-0540">Nuclease</keyword>
<dbReference type="Proteomes" id="UP000824005">
    <property type="component" value="Unassembled WGS sequence"/>
</dbReference>
<gene>
    <name evidence="6" type="ORF">H9830_06060</name>
</gene>
<dbReference type="InterPro" id="IPR029060">
    <property type="entry name" value="PIN-like_dom_sf"/>
</dbReference>
<evidence type="ECO:0000256" key="3">
    <source>
        <dbReference type="ARBA" id="ARBA00022801"/>
    </source>
</evidence>
<evidence type="ECO:0000259" key="5">
    <source>
        <dbReference type="Pfam" id="PF01850"/>
    </source>
</evidence>
<dbReference type="EMBL" id="DXDC01000174">
    <property type="protein sequence ID" value="HIY65826.1"/>
    <property type="molecule type" value="Genomic_DNA"/>
</dbReference>
<keyword evidence="3" id="KW-0378">Hydrolase</keyword>
<evidence type="ECO:0000256" key="4">
    <source>
        <dbReference type="ARBA" id="ARBA00022842"/>
    </source>
</evidence>
<dbReference type="InterPro" id="IPR002716">
    <property type="entry name" value="PIN_dom"/>
</dbReference>
<dbReference type="GO" id="GO:0004518">
    <property type="term" value="F:nuclease activity"/>
    <property type="evidence" value="ECO:0007669"/>
    <property type="project" value="UniProtKB-KW"/>
</dbReference>
<evidence type="ECO:0000256" key="1">
    <source>
        <dbReference type="ARBA" id="ARBA00022722"/>
    </source>
</evidence>
<evidence type="ECO:0000256" key="2">
    <source>
        <dbReference type="ARBA" id="ARBA00022723"/>
    </source>
</evidence>
<dbReference type="AlphaFoldDB" id="A0A9D1YUQ0"/>
<sequence>MVTHFYLDSSVAVRILLGHSASAAEWFDETTGDADHLVLSSRLLRTELTRVLRREQLPVARRDEIIDYVGILPVDDATLGEAEAIIPHIKTLDSIHLGALIRSGLDAVVVTHDATMRQVAELIGFATLDPVRG</sequence>
<dbReference type="CDD" id="cd09874">
    <property type="entry name" value="PIN_MT3492-like"/>
    <property type="match status" value="1"/>
</dbReference>
<keyword evidence="2" id="KW-0479">Metal-binding</keyword>
<evidence type="ECO:0000313" key="6">
    <source>
        <dbReference type="EMBL" id="HIY65826.1"/>
    </source>
</evidence>
<dbReference type="GO" id="GO:0046872">
    <property type="term" value="F:metal ion binding"/>
    <property type="evidence" value="ECO:0007669"/>
    <property type="project" value="UniProtKB-KW"/>
</dbReference>
<proteinExistence type="predicted"/>
<reference evidence="6" key="2">
    <citation type="submission" date="2021-04" db="EMBL/GenBank/DDBJ databases">
        <authorList>
            <person name="Gilroy R."/>
        </authorList>
    </citation>
    <scope>NUCLEOTIDE SEQUENCE</scope>
    <source>
        <strain evidence="6">ChiGjej1B1-98</strain>
    </source>
</reference>
<dbReference type="Pfam" id="PF01850">
    <property type="entry name" value="PIN"/>
    <property type="match status" value="1"/>
</dbReference>
<dbReference type="GO" id="GO:0016787">
    <property type="term" value="F:hydrolase activity"/>
    <property type="evidence" value="ECO:0007669"/>
    <property type="project" value="UniProtKB-KW"/>
</dbReference>
<feature type="domain" description="PIN" evidence="5">
    <location>
        <begin position="6"/>
        <end position="121"/>
    </location>
</feature>
<reference evidence="6" key="1">
    <citation type="journal article" date="2021" name="PeerJ">
        <title>Extensive microbial diversity within the chicken gut microbiome revealed by metagenomics and culture.</title>
        <authorList>
            <person name="Gilroy R."/>
            <person name="Ravi A."/>
            <person name="Getino M."/>
            <person name="Pursley I."/>
            <person name="Horton D.L."/>
            <person name="Alikhan N.F."/>
            <person name="Baker D."/>
            <person name="Gharbi K."/>
            <person name="Hall N."/>
            <person name="Watson M."/>
            <person name="Adriaenssens E.M."/>
            <person name="Foster-Nyarko E."/>
            <person name="Jarju S."/>
            <person name="Secka A."/>
            <person name="Antonio M."/>
            <person name="Oren A."/>
            <person name="Chaudhuri R.R."/>
            <person name="La Ragione R."/>
            <person name="Hildebrand F."/>
            <person name="Pallen M.J."/>
        </authorList>
    </citation>
    <scope>NUCLEOTIDE SEQUENCE</scope>
    <source>
        <strain evidence="6">ChiGjej1B1-98</strain>
    </source>
</reference>
<keyword evidence="4" id="KW-0460">Magnesium</keyword>
<comment type="caution">
    <text evidence="6">The sequence shown here is derived from an EMBL/GenBank/DDBJ whole genome shotgun (WGS) entry which is preliminary data.</text>
</comment>